<dbReference type="PANTHER" id="PTHR11803:SF42">
    <property type="entry name" value="MMF1"/>
    <property type="match status" value="1"/>
</dbReference>
<sequence length="129" mass="14077">MAPFTTVTTSKAPEALPQFSQAVKYKDTVYTSGNIGLDPETWKMVDGGVKEQTRQALKNIAAILEEAGSSFDNVYKSNIFITNMDNFAAMNEAWDEVFTGKDKPCRTCVAVFQLPLGALVEIECSAALN</sequence>
<dbReference type="InterPro" id="IPR035959">
    <property type="entry name" value="RutC-like_sf"/>
</dbReference>
<gene>
    <name evidence="2" type="ORF">Micbo1qcDRAFT_139213</name>
</gene>
<organism evidence="2 3">
    <name type="scientific">Microdochium bolleyi</name>
    <dbReference type="NCBI Taxonomy" id="196109"/>
    <lineage>
        <taxon>Eukaryota</taxon>
        <taxon>Fungi</taxon>
        <taxon>Dikarya</taxon>
        <taxon>Ascomycota</taxon>
        <taxon>Pezizomycotina</taxon>
        <taxon>Sordariomycetes</taxon>
        <taxon>Xylariomycetidae</taxon>
        <taxon>Xylariales</taxon>
        <taxon>Microdochiaceae</taxon>
        <taxon>Microdochium</taxon>
    </lineage>
</organism>
<dbReference type="SUPFAM" id="SSF55298">
    <property type="entry name" value="YjgF-like"/>
    <property type="match status" value="1"/>
</dbReference>
<dbReference type="STRING" id="196109.A0A136IRG0"/>
<dbReference type="GO" id="GO:0005739">
    <property type="term" value="C:mitochondrion"/>
    <property type="evidence" value="ECO:0007669"/>
    <property type="project" value="TreeGrafter"/>
</dbReference>
<dbReference type="GO" id="GO:0005829">
    <property type="term" value="C:cytosol"/>
    <property type="evidence" value="ECO:0007669"/>
    <property type="project" value="TreeGrafter"/>
</dbReference>
<dbReference type="OrthoDB" id="309640at2759"/>
<dbReference type="FunFam" id="3.30.1330.40:FF:000001">
    <property type="entry name" value="L-PSP family endoribonuclease"/>
    <property type="match status" value="1"/>
</dbReference>
<dbReference type="PANTHER" id="PTHR11803">
    <property type="entry name" value="2-IMINOBUTANOATE/2-IMINOPROPANOATE DEAMINASE RIDA"/>
    <property type="match status" value="1"/>
</dbReference>
<dbReference type="CDD" id="cd00448">
    <property type="entry name" value="YjgF_YER057c_UK114_family"/>
    <property type="match status" value="1"/>
</dbReference>
<dbReference type="EMBL" id="KQ964262">
    <property type="protein sequence ID" value="KXJ87497.1"/>
    <property type="molecule type" value="Genomic_DNA"/>
</dbReference>
<dbReference type="Proteomes" id="UP000070501">
    <property type="component" value="Unassembled WGS sequence"/>
</dbReference>
<evidence type="ECO:0000313" key="3">
    <source>
        <dbReference type="Proteomes" id="UP000070501"/>
    </source>
</evidence>
<protein>
    <submittedName>
        <fullName evidence="2">Putative brt1 protein</fullName>
    </submittedName>
</protein>
<dbReference type="InterPro" id="IPR006056">
    <property type="entry name" value="RidA"/>
</dbReference>
<accession>A0A136IRG0</accession>
<dbReference type="InParanoid" id="A0A136IRG0"/>
<name>A0A136IRG0_9PEZI</name>
<evidence type="ECO:0000313" key="2">
    <source>
        <dbReference type="EMBL" id="KXJ87497.1"/>
    </source>
</evidence>
<reference evidence="3" key="1">
    <citation type="submission" date="2016-02" db="EMBL/GenBank/DDBJ databases">
        <title>Draft genome sequence of Microdochium bolleyi, a fungal endophyte of beachgrass.</title>
        <authorList>
            <consortium name="DOE Joint Genome Institute"/>
            <person name="David A.S."/>
            <person name="May G."/>
            <person name="Haridas S."/>
            <person name="Lim J."/>
            <person name="Wang M."/>
            <person name="Labutti K."/>
            <person name="Lipzen A."/>
            <person name="Barry K."/>
            <person name="Grigoriev I.V."/>
        </authorList>
    </citation>
    <scope>NUCLEOTIDE SEQUENCE [LARGE SCALE GENOMIC DNA]</scope>
    <source>
        <strain evidence="3">J235TASD1</strain>
    </source>
</reference>
<dbReference type="NCBIfam" id="TIGR00004">
    <property type="entry name" value="Rid family detoxifying hydrolase"/>
    <property type="match status" value="1"/>
</dbReference>
<proteinExistence type="inferred from homology"/>
<dbReference type="Gene3D" id="3.30.1330.40">
    <property type="entry name" value="RutC-like"/>
    <property type="match status" value="1"/>
</dbReference>
<dbReference type="Pfam" id="PF01042">
    <property type="entry name" value="Ribonuc_L-PSP"/>
    <property type="match status" value="1"/>
</dbReference>
<keyword evidence="3" id="KW-1185">Reference proteome</keyword>
<dbReference type="AlphaFoldDB" id="A0A136IRG0"/>
<dbReference type="InterPro" id="IPR006175">
    <property type="entry name" value="YjgF/YER057c/UK114"/>
</dbReference>
<comment type="similarity">
    <text evidence="1">Belongs to the RutC family.</text>
</comment>
<evidence type="ECO:0000256" key="1">
    <source>
        <dbReference type="ARBA" id="ARBA00010552"/>
    </source>
</evidence>
<dbReference type="GO" id="GO:0019239">
    <property type="term" value="F:deaminase activity"/>
    <property type="evidence" value="ECO:0007669"/>
    <property type="project" value="TreeGrafter"/>
</dbReference>